<proteinExistence type="predicted"/>
<keyword evidence="1" id="KW-0812">Transmembrane</keyword>
<accession>A0A7G2C474</accession>
<evidence type="ECO:0000313" key="3">
    <source>
        <dbReference type="Proteomes" id="UP000515908"/>
    </source>
</evidence>
<keyword evidence="3" id="KW-1185">Reference proteome</keyword>
<keyword evidence="1" id="KW-0472">Membrane</keyword>
<name>A0A7G2C474_9TRYP</name>
<dbReference type="Proteomes" id="UP000515908">
    <property type="component" value="Chromosome 03"/>
</dbReference>
<reference evidence="2 3" key="1">
    <citation type="submission" date="2020-08" db="EMBL/GenBank/DDBJ databases">
        <authorList>
            <person name="Newling K."/>
            <person name="Davey J."/>
            <person name="Forrester S."/>
        </authorList>
    </citation>
    <scope>NUCLEOTIDE SEQUENCE [LARGE SCALE GENOMIC DNA]</scope>
    <source>
        <strain evidence="3">Crithidia deanei Carvalho (ATCC PRA-265)</strain>
    </source>
</reference>
<dbReference type="AlphaFoldDB" id="A0A7G2C474"/>
<organism evidence="2 3">
    <name type="scientific">Angomonas deanei</name>
    <dbReference type="NCBI Taxonomy" id="59799"/>
    <lineage>
        <taxon>Eukaryota</taxon>
        <taxon>Discoba</taxon>
        <taxon>Euglenozoa</taxon>
        <taxon>Kinetoplastea</taxon>
        <taxon>Metakinetoplastina</taxon>
        <taxon>Trypanosomatida</taxon>
        <taxon>Trypanosomatidae</taxon>
        <taxon>Strigomonadinae</taxon>
        <taxon>Angomonas</taxon>
    </lineage>
</organism>
<dbReference type="VEuPathDB" id="TriTrypDB:ADEAN_000184500"/>
<gene>
    <name evidence="2" type="ORF">ADEAN_000184500</name>
</gene>
<protein>
    <submittedName>
        <fullName evidence="2">Uncharacterized protein</fullName>
    </submittedName>
</protein>
<keyword evidence="1" id="KW-1133">Transmembrane helix</keyword>
<sequence length="110" mass="12298">MKCPADAEETKEVLNSDCKLYREQCPSYACGDGYRLDGVDYGCYKKQTQVDEKKGMSGGKVAGLSIGMFVLGALLAAAIVFLYWRRRYRRAFASFTTPVFLDEVMVTKAQ</sequence>
<feature type="transmembrane region" description="Helical" evidence="1">
    <location>
        <begin position="61"/>
        <end position="84"/>
    </location>
</feature>
<evidence type="ECO:0000313" key="2">
    <source>
        <dbReference type="EMBL" id="CAD2214399.1"/>
    </source>
</evidence>
<evidence type="ECO:0000256" key="1">
    <source>
        <dbReference type="SAM" id="Phobius"/>
    </source>
</evidence>
<dbReference type="EMBL" id="LR877147">
    <property type="protein sequence ID" value="CAD2214399.1"/>
    <property type="molecule type" value="Genomic_DNA"/>
</dbReference>